<sequence>MIIGIDIRVLGSGTKSGVQEYTENLLAHLLPLDKNIKFKLFHSSLKNDLKKYEWMKLPNVEVFSFRFPNKLLFGLLRLFNHPHIDKLIGGADIFFSPHFLLAPLSPDCKRVTTFHDFSYIRFKEFFSWRRNLWHRFQTRLSDRSSLSDKIIAVSQSTKKDLVEKYNLPSNNVRVIYSGISDLMFRPSEKDLESFRKENNLPDKFILFLSKLEPRKNIVGLIKAFNLLKRSNEFENLDLVIVGSPGWLYKNIYRETEASEYKDRIIFKNYIQDEDRKFYYSLASVFVYPSFFEGFGFPPLEAMACGTPVVTSFNSSLPEVAGEGGILVDPHGAVDISMAVKSILTEPTLRKFLIKKGLERAQGFTWDKCARETHEVLNSA</sequence>
<name>A0A0G0YWC9_9BACT</name>
<dbReference type="Proteomes" id="UP000034380">
    <property type="component" value="Unassembled WGS sequence"/>
</dbReference>
<evidence type="ECO:0000259" key="3">
    <source>
        <dbReference type="Pfam" id="PF13439"/>
    </source>
</evidence>
<dbReference type="SUPFAM" id="SSF53756">
    <property type="entry name" value="UDP-Glycosyltransferase/glycogen phosphorylase"/>
    <property type="match status" value="1"/>
</dbReference>
<evidence type="ECO:0000259" key="2">
    <source>
        <dbReference type="Pfam" id="PF00534"/>
    </source>
</evidence>
<reference evidence="4 5" key="1">
    <citation type="journal article" date="2015" name="Nature">
        <title>rRNA introns, odd ribosomes, and small enigmatic genomes across a large radiation of phyla.</title>
        <authorList>
            <person name="Brown C.T."/>
            <person name="Hug L.A."/>
            <person name="Thomas B.C."/>
            <person name="Sharon I."/>
            <person name="Castelle C.J."/>
            <person name="Singh A."/>
            <person name="Wilkins M.J."/>
            <person name="Williams K.H."/>
            <person name="Banfield J.F."/>
        </authorList>
    </citation>
    <scope>NUCLEOTIDE SEQUENCE [LARGE SCALE GENOMIC DNA]</scope>
</reference>
<keyword evidence="1 4" id="KW-0808">Transferase</keyword>
<organism evidence="4 5">
    <name type="scientific">Candidatus Yanofskybacteria bacterium GW2011_GWA1_41_6</name>
    <dbReference type="NCBI Taxonomy" id="1619020"/>
    <lineage>
        <taxon>Bacteria</taxon>
        <taxon>Candidatus Yanofskyibacteriota</taxon>
    </lineage>
</organism>
<gene>
    <name evidence="4" type="ORF">UU70_C0002G0005</name>
</gene>
<protein>
    <submittedName>
        <fullName evidence="4">Glycosyl transferase group 1</fullName>
    </submittedName>
</protein>
<accession>A0A0G0YWC9</accession>
<dbReference type="InterPro" id="IPR001296">
    <property type="entry name" value="Glyco_trans_1"/>
</dbReference>
<dbReference type="PANTHER" id="PTHR46401:SF2">
    <property type="entry name" value="GLYCOSYLTRANSFERASE WBBK-RELATED"/>
    <property type="match status" value="1"/>
</dbReference>
<comment type="caution">
    <text evidence="4">The sequence shown here is derived from an EMBL/GenBank/DDBJ whole genome shotgun (WGS) entry which is preliminary data.</text>
</comment>
<evidence type="ECO:0000313" key="4">
    <source>
        <dbReference type="EMBL" id="KKS13981.1"/>
    </source>
</evidence>
<dbReference type="CDD" id="cd03809">
    <property type="entry name" value="GT4_MtfB-like"/>
    <property type="match status" value="1"/>
</dbReference>
<dbReference type="PANTHER" id="PTHR46401">
    <property type="entry name" value="GLYCOSYLTRANSFERASE WBBK-RELATED"/>
    <property type="match status" value="1"/>
</dbReference>
<dbReference type="EMBL" id="LCBQ01000002">
    <property type="protein sequence ID" value="KKS13981.1"/>
    <property type="molecule type" value="Genomic_DNA"/>
</dbReference>
<dbReference type="GO" id="GO:0009103">
    <property type="term" value="P:lipopolysaccharide biosynthetic process"/>
    <property type="evidence" value="ECO:0007669"/>
    <property type="project" value="TreeGrafter"/>
</dbReference>
<dbReference type="Pfam" id="PF00534">
    <property type="entry name" value="Glycos_transf_1"/>
    <property type="match status" value="1"/>
</dbReference>
<dbReference type="Gene3D" id="3.40.50.2000">
    <property type="entry name" value="Glycogen Phosphorylase B"/>
    <property type="match status" value="2"/>
</dbReference>
<proteinExistence type="predicted"/>
<evidence type="ECO:0000313" key="5">
    <source>
        <dbReference type="Proteomes" id="UP000034380"/>
    </source>
</evidence>
<dbReference type="AlphaFoldDB" id="A0A0G0YWC9"/>
<dbReference type="FunFam" id="3.40.50.2000:FF:000119">
    <property type="entry name" value="Glycosyl transferase group 1"/>
    <property type="match status" value="1"/>
</dbReference>
<dbReference type="PATRIC" id="fig|1619020.3.peg.16"/>
<dbReference type="GO" id="GO:0016757">
    <property type="term" value="F:glycosyltransferase activity"/>
    <property type="evidence" value="ECO:0007669"/>
    <property type="project" value="InterPro"/>
</dbReference>
<dbReference type="Pfam" id="PF13439">
    <property type="entry name" value="Glyco_transf_4"/>
    <property type="match status" value="1"/>
</dbReference>
<feature type="domain" description="Glycosyltransferase subfamily 4-like N-terminal" evidence="3">
    <location>
        <begin position="17"/>
        <end position="179"/>
    </location>
</feature>
<feature type="domain" description="Glycosyl transferase family 1" evidence="2">
    <location>
        <begin position="192"/>
        <end position="356"/>
    </location>
</feature>
<dbReference type="InterPro" id="IPR028098">
    <property type="entry name" value="Glyco_trans_4-like_N"/>
</dbReference>
<evidence type="ECO:0000256" key="1">
    <source>
        <dbReference type="ARBA" id="ARBA00022679"/>
    </source>
</evidence>